<keyword evidence="3" id="KW-1185">Reference proteome</keyword>
<name>A0A0K1EF04_CHOCO</name>
<dbReference type="KEGG" id="ccro:CMC5_034200"/>
<dbReference type="EMBL" id="CP012159">
    <property type="protein sequence ID" value="AKT39272.1"/>
    <property type="molecule type" value="Genomic_DNA"/>
</dbReference>
<organism evidence="2 3">
    <name type="scientific">Chondromyces crocatus</name>
    <dbReference type="NCBI Taxonomy" id="52"/>
    <lineage>
        <taxon>Bacteria</taxon>
        <taxon>Pseudomonadati</taxon>
        <taxon>Myxococcota</taxon>
        <taxon>Polyangia</taxon>
        <taxon>Polyangiales</taxon>
        <taxon>Polyangiaceae</taxon>
        <taxon>Chondromyces</taxon>
    </lineage>
</organism>
<protein>
    <recommendedName>
        <fullName evidence="1">Phosphodiester glycosidase domain-containing protein</fullName>
    </recommendedName>
</protein>
<dbReference type="InterPro" id="IPR018711">
    <property type="entry name" value="NAGPA"/>
</dbReference>
<sequence length="261" mass="28689">MLAQATVHPHKIKPHVYVHVVAIDLRKVALHLVAGTLEPQSKDIPAERRPGLVPAADQQDLIAVFNGGFMARHGKYGMRVEGDEFLPPRPDACTVALYQDGAVRIAEWSQIEADAPKMVGLRQTPPCLVTARELHPAIEDAVRPRKWSAAENGEVEIRRSALGVDATGRVLFYGSGEWVTAKDVAVAMKAAGAVDAAQLDINYSYTKFLFYGRPTPSDPLQVVSTLIQDTKHIKRGYVTTPAERDFFYLKRRSHAASSPSK</sequence>
<dbReference type="AlphaFoldDB" id="A0A0K1EF04"/>
<feature type="domain" description="Phosphodiester glycosidase" evidence="1">
    <location>
        <begin position="61"/>
        <end position="200"/>
    </location>
</feature>
<evidence type="ECO:0000313" key="2">
    <source>
        <dbReference type="EMBL" id="AKT39272.1"/>
    </source>
</evidence>
<proteinExistence type="predicted"/>
<reference evidence="2 3" key="1">
    <citation type="submission" date="2015-07" db="EMBL/GenBank/DDBJ databases">
        <title>Genome analysis of myxobacterium Chondromyces crocatus Cm c5 reveals a high potential for natural compound synthesis and the genetic basis for the loss of fruiting body formation.</title>
        <authorList>
            <person name="Zaburannyi N."/>
            <person name="Bunk B."/>
            <person name="Maier J."/>
            <person name="Overmann J."/>
            <person name="Mueller R."/>
        </authorList>
    </citation>
    <scope>NUCLEOTIDE SEQUENCE [LARGE SCALE GENOMIC DNA]</scope>
    <source>
        <strain evidence="2 3">Cm c5</strain>
    </source>
</reference>
<gene>
    <name evidence="2" type="ORF">CMC5_034200</name>
</gene>
<dbReference type="Proteomes" id="UP000067626">
    <property type="component" value="Chromosome"/>
</dbReference>
<accession>A0A0K1EF04</accession>
<evidence type="ECO:0000313" key="3">
    <source>
        <dbReference type="Proteomes" id="UP000067626"/>
    </source>
</evidence>
<evidence type="ECO:0000259" key="1">
    <source>
        <dbReference type="Pfam" id="PF09992"/>
    </source>
</evidence>
<dbReference type="Pfam" id="PF09992">
    <property type="entry name" value="NAGPA"/>
    <property type="match status" value="1"/>
</dbReference>